<evidence type="ECO:0000313" key="2">
    <source>
        <dbReference type="Proteomes" id="UP001172680"/>
    </source>
</evidence>
<gene>
    <name evidence="1" type="ORF">H2199_002781</name>
</gene>
<protein>
    <submittedName>
        <fullName evidence="1">Uncharacterized protein</fullName>
    </submittedName>
</protein>
<name>A0ACC2ZED9_9PEZI</name>
<reference evidence="1" key="1">
    <citation type="submission" date="2022-10" db="EMBL/GenBank/DDBJ databases">
        <title>Culturing micro-colonial fungi from biological soil crusts in the Mojave desert and describing Neophaeococcomyces mojavensis, and introducing the new genera and species Taxawa tesnikishii.</title>
        <authorList>
            <person name="Kurbessoian T."/>
            <person name="Stajich J.E."/>
        </authorList>
    </citation>
    <scope>NUCLEOTIDE SEQUENCE</scope>
    <source>
        <strain evidence="1">JES_115</strain>
    </source>
</reference>
<organism evidence="1 2">
    <name type="scientific">Coniosporium tulheliwenetii</name>
    <dbReference type="NCBI Taxonomy" id="3383036"/>
    <lineage>
        <taxon>Eukaryota</taxon>
        <taxon>Fungi</taxon>
        <taxon>Dikarya</taxon>
        <taxon>Ascomycota</taxon>
        <taxon>Pezizomycotina</taxon>
        <taxon>Dothideomycetes</taxon>
        <taxon>Dothideomycetes incertae sedis</taxon>
        <taxon>Coniosporium</taxon>
    </lineage>
</organism>
<accession>A0ACC2ZED9</accession>
<comment type="caution">
    <text evidence="1">The sequence shown here is derived from an EMBL/GenBank/DDBJ whole genome shotgun (WGS) entry which is preliminary data.</text>
</comment>
<sequence>MPFPILFAIDGSHRHEIMLVESTDSLKTLNAKISSLAADSPNCQEFMSKYRKKGGPQHITEMKVRWSTAGREAKTWPATTTVTPDNLEAVLKMVEISGIGRDVLEVKLEAGEEGGEHLYVTTLIPIPYFDLGSTKTRYTLELQTLRQSFSNHIIMMSTYINTPLAKRSLRIDTLNRLLCTALETGSRTPISQTVLHQAKARLNTDYFNDDDSADDVSPSPSHGSLGLKTPPIPRSVSCAVENDEDVQGLAEVWDDGEETLCGDAPTDSFSLASDSDDEEEAPFPTSFLNLRWIDELESPVLLSQSGTPIVDWASILSKEEAERIFLDGCSDFWPSGPEDEPAEYFRSPVLPTSPSFSGRSFGPSPPSFNSRAFQPTSPFFGGSPFGPTPLNFAETADNVLKTLREELDRFEYIGSLAQDLLDEQHARRDSGCECSYEPSPPPRANYLNLAASEFTFHAAIQKDFGPDATELDWIMLDCLENLNFPHKPLLVFQIVANAEFTFRAPLQEYFGPRWDPMVEWLLNLPGMLQPGWTHDSATNDTITWQPEPTVRGTWGILLTCLRKTGWLVVGLVAPELVAFTALYQFVRAKQTARAVSKELENRPRRKTPKERPTEAQLCSDEMSTSNSVRDVECGALEKQLKHDQWSTVQGFYVIMGGIAIDARDSPKQFLPSKHHMVLAP</sequence>
<dbReference type="Proteomes" id="UP001172680">
    <property type="component" value="Unassembled WGS sequence"/>
</dbReference>
<keyword evidence="2" id="KW-1185">Reference proteome</keyword>
<evidence type="ECO:0000313" key="1">
    <source>
        <dbReference type="EMBL" id="KAJ9645741.1"/>
    </source>
</evidence>
<dbReference type="EMBL" id="JAPDRP010000007">
    <property type="protein sequence ID" value="KAJ9645741.1"/>
    <property type="molecule type" value="Genomic_DNA"/>
</dbReference>
<proteinExistence type="predicted"/>